<sequence length="435" mass="46541">MANDAVSTIFPTSTITGDPPATTLLVADTICSDIRLSSCVTPESCAIQVLPSALCWDGIHTTWSLSSVLSCGVASTSLTAPVVTSSQNFCPMGRTKVQSASLSVGSWCCPTGFTWDSTPGCWSSIAPEIAPQISSACAGGNTFALPPDTARLLKRMTEAQLWRRQTAPLPAAYSSGPNTLGNGLPVLPESATAAIFAEAIYLAEQTVLGDPIFPSYTTSSVSPSISSHVADGEGSHSQDVLSSPAKVAIGLSSAIAGTILLLLGVIFIRKHRQRKLRGIEPDGDEMASRSRCEDYYASLQQESSENLSTTRRNLRPIRPRRDLEPVSPGDSYYDDFLCLYTPSSLGPTDRERTRDVHTGERLGLDVASVSGTTFVSSNPFEPVELDASNVSQKTETLSRKNTRASSQVLPWISGTYDYWDPGSCDPERPETSERD</sequence>
<reference evidence="1" key="1">
    <citation type="submission" date="2022-12" db="EMBL/GenBank/DDBJ databases">
        <title>Genome Sequence of Lasiodiplodia mahajangana.</title>
        <authorList>
            <person name="Buettner E."/>
        </authorList>
    </citation>
    <scope>NUCLEOTIDE SEQUENCE</scope>
    <source>
        <strain evidence="1">VT137</strain>
    </source>
</reference>
<organism evidence="1 2">
    <name type="scientific">Lasiodiplodia mahajangana</name>
    <dbReference type="NCBI Taxonomy" id="1108764"/>
    <lineage>
        <taxon>Eukaryota</taxon>
        <taxon>Fungi</taxon>
        <taxon>Dikarya</taxon>
        <taxon>Ascomycota</taxon>
        <taxon>Pezizomycotina</taxon>
        <taxon>Dothideomycetes</taxon>
        <taxon>Dothideomycetes incertae sedis</taxon>
        <taxon>Botryosphaeriales</taxon>
        <taxon>Botryosphaeriaceae</taxon>
        <taxon>Lasiodiplodia</taxon>
    </lineage>
</organism>
<dbReference type="EMBL" id="JAPUUL010000051">
    <property type="protein sequence ID" value="KAJ8133049.1"/>
    <property type="molecule type" value="Genomic_DNA"/>
</dbReference>
<gene>
    <name evidence="1" type="ORF">O1611_g574</name>
</gene>
<proteinExistence type="predicted"/>
<evidence type="ECO:0000313" key="1">
    <source>
        <dbReference type="EMBL" id="KAJ8133049.1"/>
    </source>
</evidence>
<name>A0ACC2K030_9PEZI</name>
<keyword evidence="2" id="KW-1185">Reference proteome</keyword>
<dbReference type="Proteomes" id="UP001153332">
    <property type="component" value="Unassembled WGS sequence"/>
</dbReference>
<comment type="caution">
    <text evidence="1">The sequence shown here is derived from an EMBL/GenBank/DDBJ whole genome shotgun (WGS) entry which is preliminary data.</text>
</comment>
<protein>
    <submittedName>
        <fullName evidence="1">Uncharacterized protein</fullName>
    </submittedName>
</protein>
<evidence type="ECO:0000313" key="2">
    <source>
        <dbReference type="Proteomes" id="UP001153332"/>
    </source>
</evidence>
<accession>A0ACC2K030</accession>